<reference evidence="2 3" key="1">
    <citation type="submission" date="2023-05" db="EMBL/GenBank/DDBJ databases">
        <title>Pseudodonghicola sp. nov.</title>
        <authorList>
            <person name="Huang J."/>
        </authorList>
    </citation>
    <scope>NUCLEOTIDE SEQUENCE [LARGE SCALE GENOMIC DNA]</scope>
    <source>
        <strain evidence="2 3">IC7</strain>
    </source>
</reference>
<feature type="compositionally biased region" description="Pro residues" evidence="1">
    <location>
        <begin position="99"/>
        <end position="110"/>
    </location>
</feature>
<proteinExistence type="predicted"/>
<evidence type="ECO:0000313" key="3">
    <source>
        <dbReference type="Proteomes" id="UP001243757"/>
    </source>
</evidence>
<dbReference type="Proteomes" id="UP001243757">
    <property type="component" value="Unassembled WGS sequence"/>
</dbReference>
<evidence type="ECO:0000256" key="1">
    <source>
        <dbReference type="SAM" id="MobiDB-lite"/>
    </source>
</evidence>
<accession>A0ABT7EYD1</accession>
<comment type="caution">
    <text evidence="2">The sequence shown here is derived from an EMBL/GenBank/DDBJ whole genome shotgun (WGS) entry which is preliminary data.</text>
</comment>
<evidence type="ECO:0000313" key="2">
    <source>
        <dbReference type="EMBL" id="MDK3017364.1"/>
    </source>
</evidence>
<organism evidence="2 3">
    <name type="scientific">Pseudodonghicola flavimaris</name>
    <dbReference type="NCBI Taxonomy" id="3050036"/>
    <lineage>
        <taxon>Bacteria</taxon>
        <taxon>Pseudomonadati</taxon>
        <taxon>Pseudomonadota</taxon>
        <taxon>Alphaproteobacteria</taxon>
        <taxon>Rhodobacterales</taxon>
        <taxon>Paracoccaceae</taxon>
        <taxon>Pseudodonghicola</taxon>
    </lineage>
</organism>
<protein>
    <submittedName>
        <fullName evidence="2">Uncharacterized protein</fullName>
    </submittedName>
</protein>
<name>A0ABT7EYD1_9RHOB</name>
<gene>
    <name evidence="2" type="ORF">QO033_06725</name>
</gene>
<sequence>MASLKYAWLQETLSELIRHMMAEGLYPACTHLNAALDKLRAIEGNLSPRATSLQVTTVRLALEECLTMLRELGEDPAADDIARALAHLPTASDDGTAAPPQPRTTPPRDD</sequence>
<dbReference type="EMBL" id="JASNJD010000004">
    <property type="protein sequence ID" value="MDK3017364.1"/>
    <property type="molecule type" value="Genomic_DNA"/>
</dbReference>
<keyword evidence="3" id="KW-1185">Reference proteome</keyword>
<dbReference type="RefSeq" id="WP_284480184.1">
    <property type="nucleotide sequence ID" value="NZ_JASNJD010000004.1"/>
</dbReference>
<feature type="region of interest" description="Disordered" evidence="1">
    <location>
        <begin position="85"/>
        <end position="110"/>
    </location>
</feature>